<dbReference type="EMBL" id="VSRR010050315">
    <property type="protein sequence ID" value="MPC79125.1"/>
    <property type="molecule type" value="Genomic_DNA"/>
</dbReference>
<protein>
    <submittedName>
        <fullName evidence="1">Uncharacterized protein</fullName>
    </submittedName>
</protein>
<comment type="caution">
    <text evidence="1">The sequence shown here is derived from an EMBL/GenBank/DDBJ whole genome shotgun (WGS) entry which is preliminary data.</text>
</comment>
<reference evidence="1 2" key="1">
    <citation type="submission" date="2019-05" db="EMBL/GenBank/DDBJ databases">
        <title>Another draft genome of Portunus trituberculatus and its Hox gene families provides insights of decapod evolution.</title>
        <authorList>
            <person name="Jeong J.-H."/>
            <person name="Song I."/>
            <person name="Kim S."/>
            <person name="Choi T."/>
            <person name="Kim D."/>
            <person name="Ryu S."/>
            <person name="Kim W."/>
        </authorList>
    </citation>
    <scope>NUCLEOTIDE SEQUENCE [LARGE SCALE GENOMIC DNA]</scope>
    <source>
        <tissue evidence="1">Muscle</tissue>
    </source>
</reference>
<dbReference type="AlphaFoldDB" id="A0A5B7IA93"/>
<evidence type="ECO:0000313" key="1">
    <source>
        <dbReference type="EMBL" id="MPC79125.1"/>
    </source>
</evidence>
<sequence length="82" mass="9249">MLCATRADAARPPRESRHQRAPLSTVTLILWRRYSSWLPLVLSHRGFGPDDWTLQVAPPQAAMLRRGHYGAVGAYLLFPLPL</sequence>
<organism evidence="1 2">
    <name type="scientific">Portunus trituberculatus</name>
    <name type="common">Swimming crab</name>
    <name type="synonym">Neptunus trituberculatus</name>
    <dbReference type="NCBI Taxonomy" id="210409"/>
    <lineage>
        <taxon>Eukaryota</taxon>
        <taxon>Metazoa</taxon>
        <taxon>Ecdysozoa</taxon>
        <taxon>Arthropoda</taxon>
        <taxon>Crustacea</taxon>
        <taxon>Multicrustacea</taxon>
        <taxon>Malacostraca</taxon>
        <taxon>Eumalacostraca</taxon>
        <taxon>Eucarida</taxon>
        <taxon>Decapoda</taxon>
        <taxon>Pleocyemata</taxon>
        <taxon>Brachyura</taxon>
        <taxon>Eubrachyura</taxon>
        <taxon>Portunoidea</taxon>
        <taxon>Portunidae</taxon>
        <taxon>Portuninae</taxon>
        <taxon>Portunus</taxon>
    </lineage>
</organism>
<accession>A0A5B7IA93</accession>
<evidence type="ECO:0000313" key="2">
    <source>
        <dbReference type="Proteomes" id="UP000324222"/>
    </source>
</evidence>
<gene>
    <name evidence="1" type="ORF">E2C01_073638</name>
</gene>
<proteinExistence type="predicted"/>
<keyword evidence="2" id="KW-1185">Reference proteome</keyword>
<dbReference type="Proteomes" id="UP000324222">
    <property type="component" value="Unassembled WGS sequence"/>
</dbReference>
<name>A0A5B7IA93_PORTR</name>